<reference evidence="2" key="1">
    <citation type="submission" date="2023-03" db="EMBL/GenBank/DDBJ databases">
        <title>Massive genome expansion in bonnet fungi (Mycena s.s.) driven by repeated elements and novel gene families across ecological guilds.</title>
        <authorList>
            <consortium name="Lawrence Berkeley National Laboratory"/>
            <person name="Harder C.B."/>
            <person name="Miyauchi S."/>
            <person name="Viragh M."/>
            <person name="Kuo A."/>
            <person name="Thoen E."/>
            <person name="Andreopoulos B."/>
            <person name="Lu D."/>
            <person name="Skrede I."/>
            <person name="Drula E."/>
            <person name="Henrissat B."/>
            <person name="Morin E."/>
            <person name="Kohler A."/>
            <person name="Barry K."/>
            <person name="LaButti K."/>
            <person name="Morin E."/>
            <person name="Salamov A."/>
            <person name="Lipzen A."/>
            <person name="Mereny Z."/>
            <person name="Hegedus B."/>
            <person name="Baldrian P."/>
            <person name="Stursova M."/>
            <person name="Weitz H."/>
            <person name="Taylor A."/>
            <person name="Grigoriev I.V."/>
            <person name="Nagy L.G."/>
            <person name="Martin F."/>
            <person name="Kauserud H."/>
        </authorList>
    </citation>
    <scope>NUCLEOTIDE SEQUENCE</scope>
    <source>
        <strain evidence="2">9284</strain>
    </source>
</reference>
<evidence type="ECO:0000256" key="1">
    <source>
        <dbReference type="SAM" id="MobiDB-lite"/>
    </source>
</evidence>
<proteinExistence type="predicted"/>
<name>A0AAD7FLY6_9AGAR</name>
<dbReference type="AlphaFoldDB" id="A0AAD7FLY6"/>
<gene>
    <name evidence="2" type="ORF">FB45DRAFT_868675</name>
</gene>
<protein>
    <submittedName>
        <fullName evidence="2">Uncharacterized protein</fullName>
    </submittedName>
</protein>
<sequence length="391" mass="42898">MYMDRRRGNDGLYAAGVSRYLSSADRGSDWLPVHTEASWDRWASLDTVEKVPQNYPFGNRSQTVANGFPSVSVLFGQNCKRKRNGWSLRGEFGPEDVLIHCVELAGDACTRLGRRCRTLTTLLPPELEQEIFVTGALARQTVVCRLDAVLVSPLIGTGSNHSSVAVRCRRGKWLGSGLTVRVGIPFVARIRSSSDALRNSTRHLCLVLVDPEVTQPIFSAASNVEDLWINNLNGDDWPALSAMPIRRLRLAYGFGCSEGLGLLGAGRRFHVDSGEIDGFTVLQPDRARPPSQEQELIHKWASSTVYSAGADTVAPPLFLPTTTHHSQMAISSFCGLRSHWGGRKQTQNQQRVWEDAEATISRGGSLGSRRNTGFQRGRVGGTLPAYSHVGQ</sequence>
<dbReference type="EMBL" id="JARKIF010000011">
    <property type="protein sequence ID" value="KAJ7627458.1"/>
    <property type="molecule type" value="Genomic_DNA"/>
</dbReference>
<comment type="caution">
    <text evidence="2">The sequence shown here is derived from an EMBL/GenBank/DDBJ whole genome shotgun (WGS) entry which is preliminary data.</text>
</comment>
<evidence type="ECO:0000313" key="3">
    <source>
        <dbReference type="Proteomes" id="UP001221142"/>
    </source>
</evidence>
<dbReference type="Proteomes" id="UP001221142">
    <property type="component" value="Unassembled WGS sequence"/>
</dbReference>
<evidence type="ECO:0000313" key="2">
    <source>
        <dbReference type="EMBL" id="KAJ7627458.1"/>
    </source>
</evidence>
<keyword evidence="3" id="KW-1185">Reference proteome</keyword>
<feature type="region of interest" description="Disordered" evidence="1">
    <location>
        <begin position="363"/>
        <end position="391"/>
    </location>
</feature>
<accession>A0AAD7FLY6</accession>
<organism evidence="2 3">
    <name type="scientific">Roridomyces roridus</name>
    <dbReference type="NCBI Taxonomy" id="1738132"/>
    <lineage>
        <taxon>Eukaryota</taxon>
        <taxon>Fungi</taxon>
        <taxon>Dikarya</taxon>
        <taxon>Basidiomycota</taxon>
        <taxon>Agaricomycotina</taxon>
        <taxon>Agaricomycetes</taxon>
        <taxon>Agaricomycetidae</taxon>
        <taxon>Agaricales</taxon>
        <taxon>Marasmiineae</taxon>
        <taxon>Mycenaceae</taxon>
        <taxon>Roridomyces</taxon>
    </lineage>
</organism>